<dbReference type="InterPro" id="IPR029044">
    <property type="entry name" value="Nucleotide-diphossugar_trans"/>
</dbReference>
<gene>
    <name evidence="4" type="ORF">ABC969_12390</name>
</gene>
<evidence type="ECO:0000259" key="3">
    <source>
        <dbReference type="Pfam" id="PF12804"/>
    </source>
</evidence>
<dbReference type="SUPFAM" id="SSF53448">
    <property type="entry name" value="Nucleotide-diphospho-sugar transferases"/>
    <property type="match status" value="1"/>
</dbReference>
<reference evidence="4 5" key="1">
    <citation type="submission" date="2024-05" db="EMBL/GenBank/DDBJ databases">
        <authorList>
            <person name="Liu Q."/>
            <person name="Xin Y.-H."/>
        </authorList>
    </citation>
    <scope>NUCLEOTIDE SEQUENCE [LARGE SCALE GENOMIC DNA]</scope>
    <source>
        <strain evidence="4 5">CGMCC 1.15349</strain>
    </source>
</reference>
<dbReference type="RefSeq" id="WP_345865324.1">
    <property type="nucleotide sequence ID" value="NZ_JBDIMF010000005.1"/>
</dbReference>
<dbReference type="Proteomes" id="UP001404104">
    <property type="component" value="Unassembled WGS sequence"/>
</dbReference>
<dbReference type="PANTHER" id="PTHR19136:SF81">
    <property type="entry name" value="MOLYBDENUM COFACTOR GUANYLYLTRANSFERASE"/>
    <property type="match status" value="1"/>
</dbReference>
<evidence type="ECO:0000256" key="2">
    <source>
        <dbReference type="ARBA" id="ARBA00022842"/>
    </source>
</evidence>
<proteinExistence type="predicted"/>
<keyword evidence="1 4" id="KW-0808">Transferase</keyword>
<comment type="caution">
    <text evidence="4">The sequence shown here is derived from an EMBL/GenBank/DDBJ whole genome shotgun (WGS) entry which is preliminary data.</text>
</comment>
<evidence type="ECO:0000313" key="4">
    <source>
        <dbReference type="EMBL" id="MEN2787214.1"/>
    </source>
</evidence>
<name>A0ABU9XUK1_9SPHN</name>
<evidence type="ECO:0000313" key="5">
    <source>
        <dbReference type="Proteomes" id="UP001404104"/>
    </source>
</evidence>
<feature type="domain" description="MobA-like NTP transferase" evidence="3">
    <location>
        <begin position="15"/>
        <end position="139"/>
    </location>
</feature>
<dbReference type="GO" id="GO:0016740">
    <property type="term" value="F:transferase activity"/>
    <property type="evidence" value="ECO:0007669"/>
    <property type="project" value="UniProtKB-KW"/>
</dbReference>
<dbReference type="EMBL" id="JBDIMF010000005">
    <property type="protein sequence ID" value="MEN2787214.1"/>
    <property type="molecule type" value="Genomic_DNA"/>
</dbReference>
<keyword evidence="5" id="KW-1185">Reference proteome</keyword>
<dbReference type="InterPro" id="IPR025877">
    <property type="entry name" value="MobA-like_NTP_Trfase"/>
</dbReference>
<protein>
    <submittedName>
        <fullName evidence="4">NTP transferase domain-containing protein</fullName>
    </submittedName>
</protein>
<dbReference type="Pfam" id="PF12804">
    <property type="entry name" value="NTP_transf_3"/>
    <property type="match status" value="1"/>
</dbReference>
<sequence>MARDARARIVSFTALVLAGSRGGVDPLADYAGVTDKAMIEIGGRTMLARVVDALRQAGAARIAVVVSSDVVRRHAEQLGVDVIAGAAGPSASAALGFAQLGAPLLVTTADHALLDPAWVTRFLADVPRDADVAVLLARRDVIEQAVPDPKRTYLRFADGAWSGCNLFYLATPKAAAAIALWQRVEADRKRPWRIVGRLGPRLLWRYLSGRLTLAEGLAHIGTLASVNARMVASPFGLAAVDVDKPADLDLVRGLIERSRAG</sequence>
<evidence type="ECO:0000256" key="1">
    <source>
        <dbReference type="ARBA" id="ARBA00022679"/>
    </source>
</evidence>
<dbReference type="Gene3D" id="3.90.550.10">
    <property type="entry name" value="Spore Coat Polysaccharide Biosynthesis Protein SpsA, Chain A"/>
    <property type="match status" value="1"/>
</dbReference>
<accession>A0ABU9XUK1</accession>
<organism evidence="4 5">
    <name type="scientific">Sphingomonas qilianensis</name>
    <dbReference type="NCBI Taxonomy" id="1736690"/>
    <lineage>
        <taxon>Bacteria</taxon>
        <taxon>Pseudomonadati</taxon>
        <taxon>Pseudomonadota</taxon>
        <taxon>Alphaproteobacteria</taxon>
        <taxon>Sphingomonadales</taxon>
        <taxon>Sphingomonadaceae</taxon>
        <taxon>Sphingomonas</taxon>
    </lineage>
</organism>
<keyword evidence="2" id="KW-0460">Magnesium</keyword>
<dbReference type="PANTHER" id="PTHR19136">
    <property type="entry name" value="MOLYBDENUM COFACTOR GUANYLYLTRANSFERASE"/>
    <property type="match status" value="1"/>
</dbReference>